<feature type="domain" description="Protein FecR C-terminal" evidence="3">
    <location>
        <begin position="282"/>
        <end position="350"/>
    </location>
</feature>
<evidence type="ECO:0000256" key="1">
    <source>
        <dbReference type="SAM" id="Phobius"/>
    </source>
</evidence>
<keyword evidence="1" id="KW-0812">Transmembrane</keyword>
<dbReference type="OrthoDB" id="643766at2"/>
<accession>A0A2U2PED4</accession>
<dbReference type="Pfam" id="PF16344">
    <property type="entry name" value="FecR_C"/>
    <property type="match status" value="1"/>
</dbReference>
<dbReference type="InterPro" id="IPR012373">
    <property type="entry name" value="Ferrdict_sens_TM"/>
</dbReference>
<organism evidence="4 5">
    <name type="scientific">Pararcticibacter amylolyticus</name>
    <dbReference type="NCBI Taxonomy" id="2173175"/>
    <lineage>
        <taxon>Bacteria</taxon>
        <taxon>Pseudomonadati</taxon>
        <taxon>Bacteroidota</taxon>
        <taxon>Sphingobacteriia</taxon>
        <taxon>Sphingobacteriales</taxon>
        <taxon>Sphingobacteriaceae</taxon>
        <taxon>Pararcticibacter</taxon>
    </lineage>
</organism>
<feature type="domain" description="FecR protein" evidence="2">
    <location>
        <begin position="116"/>
        <end position="210"/>
    </location>
</feature>
<dbReference type="EMBL" id="QEAS01000012">
    <property type="protein sequence ID" value="PWG79720.1"/>
    <property type="molecule type" value="Genomic_DNA"/>
</dbReference>
<evidence type="ECO:0000313" key="4">
    <source>
        <dbReference type="EMBL" id="PWG79720.1"/>
    </source>
</evidence>
<evidence type="ECO:0000313" key="5">
    <source>
        <dbReference type="Proteomes" id="UP000245647"/>
    </source>
</evidence>
<dbReference type="AlphaFoldDB" id="A0A2U2PED4"/>
<sequence>MERGIENLLVKYITGQASEEEGLVVKDWIRADEKNEARYLELYETWHLSLYADHSIDPDLAYEKFAKETNIQKRTGIRRIRAIWISSAAVVLLACAIGFYLNPFGNSISGRSEIVISVPKGTTRKLTLPDGTIAWLNAGTTLRYNQNFGKEQRSVYLNGEAYFDIAASERNIPFLLNTDKFVIRDIGTVFNVKAYADEPDFEMAVFEGEVSVEGKFSSHNPQKGKVFLSEKQVLKVKTPVLNKSNKKVAEPARKPDNNELIKLVEVTPAQMEEYKGWTDNFLVFDGESFRKIANDFERRYNVKITFQDPDLEKYEYSGTFRDIRDIRSALQIIKKTTPMEYTINDSEIIIKKLAK</sequence>
<feature type="transmembrane region" description="Helical" evidence="1">
    <location>
        <begin position="82"/>
        <end position="101"/>
    </location>
</feature>
<keyword evidence="1" id="KW-1133">Transmembrane helix</keyword>
<evidence type="ECO:0000259" key="2">
    <source>
        <dbReference type="Pfam" id="PF04773"/>
    </source>
</evidence>
<dbReference type="PANTHER" id="PTHR30273">
    <property type="entry name" value="PERIPLASMIC SIGNAL SENSOR AND SIGMA FACTOR ACTIVATOR FECR-RELATED"/>
    <property type="match status" value="1"/>
</dbReference>
<dbReference type="GO" id="GO:0016989">
    <property type="term" value="F:sigma factor antagonist activity"/>
    <property type="evidence" value="ECO:0007669"/>
    <property type="project" value="TreeGrafter"/>
</dbReference>
<evidence type="ECO:0008006" key="6">
    <source>
        <dbReference type="Google" id="ProtNLM"/>
    </source>
</evidence>
<dbReference type="Proteomes" id="UP000245647">
    <property type="component" value="Unassembled WGS sequence"/>
</dbReference>
<protein>
    <recommendedName>
        <fullName evidence="6">Anti-sigma factor</fullName>
    </recommendedName>
</protein>
<dbReference type="PANTHER" id="PTHR30273:SF2">
    <property type="entry name" value="PROTEIN FECR"/>
    <property type="match status" value="1"/>
</dbReference>
<dbReference type="Gene3D" id="2.60.120.1440">
    <property type="match status" value="1"/>
</dbReference>
<dbReference type="InterPro" id="IPR006860">
    <property type="entry name" value="FecR"/>
</dbReference>
<evidence type="ECO:0000259" key="3">
    <source>
        <dbReference type="Pfam" id="PF16344"/>
    </source>
</evidence>
<dbReference type="RefSeq" id="WP_109416618.1">
    <property type="nucleotide sequence ID" value="NZ_QEAS01000012.1"/>
</dbReference>
<dbReference type="Pfam" id="PF04773">
    <property type="entry name" value="FecR"/>
    <property type="match status" value="1"/>
</dbReference>
<proteinExistence type="predicted"/>
<comment type="caution">
    <text evidence="4">The sequence shown here is derived from an EMBL/GenBank/DDBJ whole genome shotgun (WGS) entry which is preliminary data.</text>
</comment>
<dbReference type="InterPro" id="IPR032508">
    <property type="entry name" value="FecR_C"/>
</dbReference>
<gene>
    <name evidence="4" type="ORF">DDR33_14965</name>
</gene>
<name>A0A2U2PED4_9SPHI</name>
<dbReference type="PIRSF" id="PIRSF018266">
    <property type="entry name" value="FecR"/>
    <property type="match status" value="1"/>
</dbReference>
<dbReference type="Gene3D" id="3.55.50.30">
    <property type="match status" value="1"/>
</dbReference>
<keyword evidence="1" id="KW-0472">Membrane</keyword>
<keyword evidence="5" id="KW-1185">Reference proteome</keyword>
<reference evidence="4 5" key="1">
    <citation type="submission" date="2018-04" db="EMBL/GenBank/DDBJ databases">
        <title>Pedobacter chongqingensis sp. nov., isolated from a rottenly hemp rope.</title>
        <authorList>
            <person name="Cai Y."/>
        </authorList>
    </citation>
    <scope>NUCLEOTIDE SEQUENCE [LARGE SCALE GENOMIC DNA]</scope>
    <source>
        <strain evidence="4 5">FJ4-8</strain>
    </source>
</reference>